<evidence type="ECO:0000256" key="4">
    <source>
        <dbReference type="ARBA" id="ARBA00022695"/>
    </source>
</evidence>
<evidence type="ECO:0000256" key="6">
    <source>
        <dbReference type="ARBA" id="ARBA00022759"/>
    </source>
</evidence>
<comment type="similarity">
    <text evidence="1">Belongs to the beta type-B retroviral polymerase family. HERV class-II K(HML-2) pol subfamily.</text>
</comment>
<evidence type="ECO:0000313" key="10">
    <source>
        <dbReference type="EMBL" id="TRZ05409.1"/>
    </source>
</evidence>
<keyword evidence="4" id="KW-0548">Nucleotidyltransferase</keyword>
<dbReference type="InterPro" id="IPR000477">
    <property type="entry name" value="RT_dom"/>
</dbReference>
<keyword evidence="8" id="KW-0695">RNA-directed DNA polymerase</keyword>
<evidence type="ECO:0000256" key="5">
    <source>
        <dbReference type="ARBA" id="ARBA00022722"/>
    </source>
</evidence>
<name>A0A8K1FTS7_9PASS</name>
<evidence type="ECO:0000256" key="3">
    <source>
        <dbReference type="ARBA" id="ARBA00022679"/>
    </source>
</evidence>
<dbReference type="GO" id="GO:0003964">
    <property type="term" value="F:RNA-directed DNA polymerase activity"/>
    <property type="evidence" value="ECO:0007669"/>
    <property type="project" value="UniProtKB-KW"/>
</dbReference>
<keyword evidence="7" id="KW-0378">Hydrolase</keyword>
<dbReference type="Gene3D" id="3.10.10.10">
    <property type="entry name" value="HIV Type 1 Reverse Transcriptase, subunit A, domain 1"/>
    <property type="match status" value="1"/>
</dbReference>
<dbReference type="GO" id="GO:0004523">
    <property type="term" value="F:RNA-DNA hybrid ribonuclease activity"/>
    <property type="evidence" value="ECO:0007669"/>
    <property type="project" value="UniProtKB-EC"/>
</dbReference>
<keyword evidence="6" id="KW-0255">Endonuclease</keyword>
<dbReference type="PANTHER" id="PTHR41694:SF3">
    <property type="entry name" value="RNA-DIRECTED DNA POLYMERASE-RELATED"/>
    <property type="match status" value="1"/>
</dbReference>
<dbReference type="EC" id="3.1.26.4" evidence="2"/>
<dbReference type="OrthoDB" id="6773263at2759"/>
<keyword evidence="11" id="KW-1185">Reference proteome</keyword>
<dbReference type="SUPFAM" id="SSF56672">
    <property type="entry name" value="DNA/RNA polymerases"/>
    <property type="match status" value="1"/>
</dbReference>
<evidence type="ECO:0000256" key="7">
    <source>
        <dbReference type="ARBA" id="ARBA00022801"/>
    </source>
</evidence>
<dbReference type="AlphaFoldDB" id="A0A8K1FTS7"/>
<dbReference type="Gene3D" id="3.30.70.270">
    <property type="match status" value="1"/>
</dbReference>
<evidence type="ECO:0000256" key="1">
    <source>
        <dbReference type="ARBA" id="ARBA00010879"/>
    </source>
</evidence>
<gene>
    <name evidence="10" type="ORF">HGM15179_021697</name>
</gene>
<evidence type="ECO:0000256" key="8">
    <source>
        <dbReference type="ARBA" id="ARBA00022918"/>
    </source>
</evidence>
<evidence type="ECO:0000313" key="11">
    <source>
        <dbReference type="Proteomes" id="UP000796761"/>
    </source>
</evidence>
<dbReference type="InterPro" id="IPR043502">
    <property type="entry name" value="DNA/RNA_pol_sf"/>
</dbReference>
<dbReference type="GO" id="GO:0035613">
    <property type="term" value="F:RNA stem-loop binding"/>
    <property type="evidence" value="ECO:0007669"/>
    <property type="project" value="TreeGrafter"/>
</dbReference>
<accession>A0A8K1FTS7</accession>
<sequence length="117" mass="13412">MTEKSLQIVEQLIQEQLDAGHIRPSVSLWNTPIFVIPKKSGKWRLLHDLRKVNAQMQAMGALQPGLPAPTMIPQGWNIVVIDLKECFFTILLHPHDTQRFAFTVPSINREAPTKRYE</sequence>
<evidence type="ECO:0000256" key="2">
    <source>
        <dbReference type="ARBA" id="ARBA00012180"/>
    </source>
</evidence>
<dbReference type="EMBL" id="SWJQ01004383">
    <property type="protein sequence ID" value="TRZ05409.1"/>
    <property type="molecule type" value="Genomic_DNA"/>
</dbReference>
<proteinExistence type="inferred from homology"/>
<reference evidence="10" key="1">
    <citation type="submission" date="2019-04" db="EMBL/GenBank/DDBJ databases">
        <title>Genome assembly of Zosterops borbonicus 15179.</title>
        <authorList>
            <person name="Leroy T."/>
            <person name="Anselmetti Y."/>
            <person name="Tilak M.-K."/>
            <person name="Nabholz B."/>
        </authorList>
    </citation>
    <scope>NUCLEOTIDE SEQUENCE</scope>
    <source>
        <strain evidence="10">HGM_15179</strain>
        <tissue evidence="10">Muscle</tissue>
    </source>
</reference>
<protein>
    <recommendedName>
        <fullName evidence="2">ribonuclease H</fullName>
        <ecNumber evidence="2">3.1.26.4</ecNumber>
    </recommendedName>
</protein>
<dbReference type="PANTHER" id="PTHR41694">
    <property type="entry name" value="ENDOGENOUS RETROVIRUS GROUP K MEMBER POL PROTEIN"/>
    <property type="match status" value="1"/>
</dbReference>
<keyword evidence="5" id="KW-0540">Nuclease</keyword>
<dbReference type="Pfam" id="PF00078">
    <property type="entry name" value="RVT_1"/>
    <property type="match status" value="1"/>
</dbReference>
<evidence type="ECO:0000259" key="9">
    <source>
        <dbReference type="Pfam" id="PF00078"/>
    </source>
</evidence>
<feature type="domain" description="Reverse transcriptase" evidence="9">
    <location>
        <begin position="36"/>
        <end position="108"/>
    </location>
</feature>
<comment type="caution">
    <text evidence="10">The sequence shown here is derived from an EMBL/GenBank/DDBJ whole genome shotgun (WGS) entry which is preliminary data.</text>
</comment>
<dbReference type="Proteomes" id="UP000796761">
    <property type="component" value="Unassembled WGS sequence"/>
</dbReference>
<keyword evidence="3" id="KW-0808">Transferase</keyword>
<organism evidence="10 11">
    <name type="scientific">Zosterops borbonicus</name>
    <dbReference type="NCBI Taxonomy" id="364589"/>
    <lineage>
        <taxon>Eukaryota</taxon>
        <taxon>Metazoa</taxon>
        <taxon>Chordata</taxon>
        <taxon>Craniata</taxon>
        <taxon>Vertebrata</taxon>
        <taxon>Euteleostomi</taxon>
        <taxon>Archelosauria</taxon>
        <taxon>Archosauria</taxon>
        <taxon>Dinosauria</taxon>
        <taxon>Saurischia</taxon>
        <taxon>Theropoda</taxon>
        <taxon>Coelurosauria</taxon>
        <taxon>Aves</taxon>
        <taxon>Neognathae</taxon>
        <taxon>Neoaves</taxon>
        <taxon>Telluraves</taxon>
        <taxon>Australaves</taxon>
        <taxon>Passeriformes</taxon>
        <taxon>Sylvioidea</taxon>
        <taxon>Zosteropidae</taxon>
        <taxon>Zosterops</taxon>
    </lineage>
</organism>
<dbReference type="InterPro" id="IPR043128">
    <property type="entry name" value="Rev_trsase/Diguanyl_cyclase"/>
</dbReference>